<reference evidence="2" key="1">
    <citation type="journal article" date="2020" name="Stud. Mycol.">
        <title>101 Dothideomycetes genomes: a test case for predicting lifestyles and emergence of pathogens.</title>
        <authorList>
            <person name="Haridas S."/>
            <person name="Albert R."/>
            <person name="Binder M."/>
            <person name="Bloem J."/>
            <person name="Labutti K."/>
            <person name="Salamov A."/>
            <person name="Andreopoulos B."/>
            <person name="Baker S."/>
            <person name="Barry K."/>
            <person name="Bills G."/>
            <person name="Bluhm B."/>
            <person name="Cannon C."/>
            <person name="Castanera R."/>
            <person name="Culley D."/>
            <person name="Daum C."/>
            <person name="Ezra D."/>
            <person name="Gonzalez J."/>
            <person name="Henrissat B."/>
            <person name="Kuo A."/>
            <person name="Liang C."/>
            <person name="Lipzen A."/>
            <person name="Lutzoni F."/>
            <person name="Magnuson J."/>
            <person name="Mondo S."/>
            <person name="Nolan M."/>
            <person name="Ohm R."/>
            <person name="Pangilinan J."/>
            <person name="Park H.-J."/>
            <person name="Ramirez L."/>
            <person name="Alfaro M."/>
            <person name="Sun H."/>
            <person name="Tritt A."/>
            <person name="Yoshinaga Y."/>
            <person name="Zwiers L.-H."/>
            <person name="Turgeon B."/>
            <person name="Goodwin S."/>
            <person name="Spatafora J."/>
            <person name="Crous P."/>
            <person name="Grigoriev I."/>
        </authorList>
    </citation>
    <scope>NUCLEOTIDE SEQUENCE</scope>
    <source>
        <strain evidence="2">ATCC 36951</strain>
    </source>
</reference>
<feature type="compositionally biased region" description="Polar residues" evidence="1">
    <location>
        <begin position="1"/>
        <end position="17"/>
    </location>
</feature>
<feature type="region of interest" description="Disordered" evidence="1">
    <location>
        <begin position="1"/>
        <end position="28"/>
    </location>
</feature>
<evidence type="ECO:0000256" key="1">
    <source>
        <dbReference type="SAM" id="MobiDB-lite"/>
    </source>
</evidence>
<sequence length="155" mass="17351">MQSSKSTDPSNPTNPTDDAQPPAMPEHSCATLAQAVKILQDGVTRMDALEKKHGSTLRSNLYEVDPEVHRDIGAKLDEIEKHELSFYDCLQFENDTTVIYAGNRFKFESPETVVEFVKAAEKDFEPKSDNFLVTMRRWKASICDRVSAPSSTPQG</sequence>
<keyword evidence="3" id="KW-1185">Reference proteome</keyword>
<evidence type="ECO:0000313" key="2">
    <source>
        <dbReference type="EMBL" id="KAF2173677.1"/>
    </source>
</evidence>
<protein>
    <submittedName>
        <fullName evidence="2">Uncharacterized protein</fullName>
    </submittedName>
</protein>
<name>A0A6A6D2N9_ZASCE</name>
<dbReference type="EMBL" id="ML993579">
    <property type="protein sequence ID" value="KAF2173677.1"/>
    <property type="molecule type" value="Genomic_DNA"/>
</dbReference>
<dbReference type="RefSeq" id="XP_033674566.1">
    <property type="nucleotide sequence ID" value="XM_033803422.1"/>
</dbReference>
<accession>A0A6A6D2N9</accession>
<evidence type="ECO:0000313" key="3">
    <source>
        <dbReference type="Proteomes" id="UP000799537"/>
    </source>
</evidence>
<dbReference type="Proteomes" id="UP000799537">
    <property type="component" value="Unassembled WGS sequence"/>
</dbReference>
<dbReference type="AlphaFoldDB" id="A0A6A6D2N9"/>
<organism evidence="2 3">
    <name type="scientific">Zasmidium cellare ATCC 36951</name>
    <dbReference type="NCBI Taxonomy" id="1080233"/>
    <lineage>
        <taxon>Eukaryota</taxon>
        <taxon>Fungi</taxon>
        <taxon>Dikarya</taxon>
        <taxon>Ascomycota</taxon>
        <taxon>Pezizomycotina</taxon>
        <taxon>Dothideomycetes</taxon>
        <taxon>Dothideomycetidae</taxon>
        <taxon>Mycosphaerellales</taxon>
        <taxon>Mycosphaerellaceae</taxon>
        <taxon>Zasmidium</taxon>
    </lineage>
</organism>
<gene>
    <name evidence="2" type="ORF">M409DRAFT_15954</name>
</gene>
<dbReference type="GeneID" id="54556694"/>
<proteinExistence type="predicted"/>